<accession>A0ABP7M845</accession>
<name>A0ABP7M845_9GAMM</name>
<dbReference type="Proteomes" id="UP001501727">
    <property type="component" value="Unassembled WGS sequence"/>
</dbReference>
<evidence type="ECO:0000256" key="1">
    <source>
        <dbReference type="SAM" id="MobiDB-lite"/>
    </source>
</evidence>
<dbReference type="EMBL" id="BAAAZU010000003">
    <property type="protein sequence ID" value="GAA3916944.1"/>
    <property type="molecule type" value="Genomic_DNA"/>
</dbReference>
<sequence>MAGTGGRSGKAVRVGASRVTLGRLIKSGGAGSVYLLPRRPQSVAKLYHDHLHPDAYSRKVEAMLALSPDLPVREEHGERYVQIAWPTELVHDDRGRFLGFLMPLLDIAATSELETVLQERQAAAQGLPTGLGAKMTLAANLASVIAALHRRQHYVVDLKPVNLRFYRESLYIALLDCDGFSIQGRGERFRASQFTPDYLAPEFQRGGVASEGERTQDLFALAVVVFRLLNFGIHPFTGKPGSQRVPTDIPGRIRDDCYAYGRRPNPAMAPSPVSGHALMPGELRDLFDRAFGGRDRPDADEWAKLLTRYARRDGGQLVGCRRNPAHQHFTGMACAACARAELLERSRRQARAQPRQTRARRVHTPAPGRAHATTTGPRRGAPQSGPSAGGTSGCLTAIVIVVLGCILMSRSCGNDPVPADPIRPHATISRPVVVEQRAEPDPLPPIVPVTTRPDPARMEHATLGVLEAMGAGDASAYAHAMAELTAAAQAYPRAQPASLQAYFAGIGQRNESTRERLETRDDDLRAIVEADPYAAFAVIELGVRLLLRGRPAEARAMFTQAAATDPRNPKAWYGLGLSYLEEDQARAAAGIAVAQLGFANGDEADATAGIFDLALQNGSDTRQRLASAKARAGELAATLRDVPVRNEAARTR</sequence>
<dbReference type="Gene3D" id="1.25.40.10">
    <property type="entry name" value="Tetratricopeptide repeat domain"/>
    <property type="match status" value="1"/>
</dbReference>
<protein>
    <recommendedName>
        <fullName evidence="2">Protein kinase domain-containing protein</fullName>
    </recommendedName>
</protein>
<dbReference type="InterPro" id="IPR000719">
    <property type="entry name" value="Prot_kinase_dom"/>
</dbReference>
<dbReference type="InterPro" id="IPR011009">
    <property type="entry name" value="Kinase-like_dom_sf"/>
</dbReference>
<feature type="domain" description="Protein kinase" evidence="2">
    <location>
        <begin position="19"/>
        <end position="329"/>
    </location>
</feature>
<evidence type="ECO:0000259" key="2">
    <source>
        <dbReference type="PROSITE" id="PS50011"/>
    </source>
</evidence>
<keyword evidence="4" id="KW-1185">Reference proteome</keyword>
<proteinExistence type="predicted"/>
<feature type="region of interest" description="Disordered" evidence="1">
    <location>
        <begin position="346"/>
        <end position="389"/>
    </location>
</feature>
<dbReference type="SMART" id="SM00220">
    <property type="entry name" value="S_TKc"/>
    <property type="match status" value="1"/>
</dbReference>
<dbReference type="RefSeq" id="WP_344758611.1">
    <property type="nucleotide sequence ID" value="NZ_BAAAZU010000003.1"/>
</dbReference>
<dbReference type="SUPFAM" id="SSF56112">
    <property type="entry name" value="Protein kinase-like (PK-like)"/>
    <property type="match status" value="1"/>
</dbReference>
<dbReference type="SUPFAM" id="SSF48452">
    <property type="entry name" value="TPR-like"/>
    <property type="match status" value="1"/>
</dbReference>
<dbReference type="Gene3D" id="1.10.510.10">
    <property type="entry name" value="Transferase(Phosphotransferase) domain 1"/>
    <property type="match status" value="1"/>
</dbReference>
<dbReference type="PROSITE" id="PS50011">
    <property type="entry name" value="PROTEIN_KINASE_DOM"/>
    <property type="match status" value="1"/>
</dbReference>
<organism evidence="3 4">
    <name type="scientific">Luteimonas lutimaris</name>
    <dbReference type="NCBI Taxonomy" id="698645"/>
    <lineage>
        <taxon>Bacteria</taxon>
        <taxon>Pseudomonadati</taxon>
        <taxon>Pseudomonadota</taxon>
        <taxon>Gammaproteobacteria</taxon>
        <taxon>Lysobacterales</taxon>
        <taxon>Lysobacteraceae</taxon>
        <taxon>Luteimonas</taxon>
    </lineage>
</organism>
<dbReference type="Pfam" id="PF14559">
    <property type="entry name" value="TPR_19"/>
    <property type="match status" value="1"/>
</dbReference>
<reference evidence="4" key="1">
    <citation type="journal article" date="2019" name="Int. J. Syst. Evol. Microbiol.">
        <title>The Global Catalogue of Microorganisms (GCM) 10K type strain sequencing project: providing services to taxonomists for standard genome sequencing and annotation.</title>
        <authorList>
            <consortium name="The Broad Institute Genomics Platform"/>
            <consortium name="The Broad Institute Genome Sequencing Center for Infectious Disease"/>
            <person name="Wu L."/>
            <person name="Ma J."/>
        </authorList>
    </citation>
    <scope>NUCLEOTIDE SEQUENCE [LARGE SCALE GENOMIC DNA]</scope>
    <source>
        <strain evidence="4">JCM 16916</strain>
    </source>
</reference>
<evidence type="ECO:0000313" key="4">
    <source>
        <dbReference type="Proteomes" id="UP001501727"/>
    </source>
</evidence>
<gene>
    <name evidence="3" type="ORF">GCM10022229_07770</name>
</gene>
<comment type="caution">
    <text evidence="3">The sequence shown here is derived from an EMBL/GenBank/DDBJ whole genome shotgun (WGS) entry which is preliminary data.</text>
</comment>
<evidence type="ECO:0000313" key="3">
    <source>
        <dbReference type="EMBL" id="GAA3916944.1"/>
    </source>
</evidence>
<dbReference type="InterPro" id="IPR011990">
    <property type="entry name" value="TPR-like_helical_dom_sf"/>
</dbReference>